<name>A0A559KIS0_9BACL</name>
<dbReference type="PANTHER" id="PTHR43649:SF33">
    <property type="entry name" value="POLYGALACTURONAN_RHAMNOGALACTURONAN-BINDING PROTEIN YTCQ"/>
    <property type="match status" value="1"/>
</dbReference>
<keyword evidence="3" id="KW-0472">Membrane</keyword>
<dbReference type="CDD" id="cd13580">
    <property type="entry name" value="PBP2_AlgQ_like_1"/>
    <property type="match status" value="1"/>
</dbReference>
<dbReference type="Proteomes" id="UP000317036">
    <property type="component" value="Unassembled WGS sequence"/>
</dbReference>
<feature type="chain" id="PRO_5038524865" evidence="6">
    <location>
        <begin position="34"/>
        <end position="505"/>
    </location>
</feature>
<dbReference type="InterPro" id="IPR050490">
    <property type="entry name" value="Bact_solute-bd_prot1"/>
</dbReference>
<dbReference type="AlphaFoldDB" id="A0A559KIS0"/>
<dbReference type="PANTHER" id="PTHR43649">
    <property type="entry name" value="ARABINOSE-BINDING PROTEIN-RELATED"/>
    <property type="match status" value="1"/>
</dbReference>
<dbReference type="SUPFAM" id="SSF53850">
    <property type="entry name" value="Periplasmic binding protein-like II"/>
    <property type="match status" value="1"/>
</dbReference>
<evidence type="ECO:0000256" key="4">
    <source>
        <dbReference type="ARBA" id="ARBA00023139"/>
    </source>
</evidence>
<protein>
    <submittedName>
        <fullName evidence="7">Extracellular solute-binding protein</fullName>
    </submittedName>
</protein>
<organism evidence="7 8">
    <name type="scientific">Paenibacillus cremeus</name>
    <dbReference type="NCBI Taxonomy" id="2163881"/>
    <lineage>
        <taxon>Bacteria</taxon>
        <taxon>Bacillati</taxon>
        <taxon>Bacillota</taxon>
        <taxon>Bacilli</taxon>
        <taxon>Bacillales</taxon>
        <taxon>Paenibacillaceae</taxon>
        <taxon>Paenibacillus</taxon>
    </lineage>
</organism>
<evidence type="ECO:0000256" key="3">
    <source>
        <dbReference type="ARBA" id="ARBA00023136"/>
    </source>
</evidence>
<keyword evidence="4" id="KW-0564">Palmitate</keyword>
<dbReference type="EMBL" id="VNJI01000001">
    <property type="protein sequence ID" value="TVY12016.1"/>
    <property type="molecule type" value="Genomic_DNA"/>
</dbReference>
<dbReference type="Pfam" id="PF13416">
    <property type="entry name" value="SBP_bac_8"/>
    <property type="match status" value="1"/>
</dbReference>
<evidence type="ECO:0000256" key="1">
    <source>
        <dbReference type="ARBA" id="ARBA00022475"/>
    </source>
</evidence>
<evidence type="ECO:0000256" key="6">
    <source>
        <dbReference type="SAM" id="SignalP"/>
    </source>
</evidence>
<evidence type="ECO:0000313" key="8">
    <source>
        <dbReference type="Proteomes" id="UP000317036"/>
    </source>
</evidence>
<evidence type="ECO:0000313" key="7">
    <source>
        <dbReference type="EMBL" id="TVY12016.1"/>
    </source>
</evidence>
<evidence type="ECO:0000256" key="5">
    <source>
        <dbReference type="ARBA" id="ARBA00023288"/>
    </source>
</evidence>
<accession>A0A559KIS0</accession>
<keyword evidence="5" id="KW-0449">Lipoprotein</keyword>
<comment type="caution">
    <text evidence="7">The sequence shown here is derived from an EMBL/GenBank/DDBJ whole genome shotgun (WGS) entry which is preliminary data.</text>
</comment>
<dbReference type="Gene3D" id="3.40.190.10">
    <property type="entry name" value="Periplasmic binding protein-like II"/>
    <property type="match status" value="2"/>
</dbReference>
<evidence type="ECO:0000256" key="2">
    <source>
        <dbReference type="ARBA" id="ARBA00022729"/>
    </source>
</evidence>
<sequence length="505" mass="55879">MNYRSKSFKSTSLTLAAGMLVSFTVGCSQGASAPGTAKGGDASKGRVKVSMMFPLYSDPPQKAEVWKMAEDKFNMEYESMGVPDNSYTEKLAVTVASGDMPDAMVWTKYPDPEFDKLVKQGAFLQLDDLIKTSPNLQKIPQAIWDNIKVDGKIYGIPRPRALTRAAVIIRKDWLDNLGLPIPKTVDDIYKTAIKFTNDDPDKNGKKDTFGIVMGENVSHQDALWMAFDTGNGWRAMEDGTLMSADITPGRKQALDWLRKLYQEGGIDKDFAVLKNTQVWEKLESGKAGIMLGGQTSDFARYVDNLSKVDPKANLIMIEPPVGPTGKSGFGETTGFFGEIVIPAKLAKDKAKVKTIMDFLDYQASDEGYKISRFGLEGVHYTKNADGTLKLNSEKLKADGSPFINNAYDPYQYVVLSAPADVQKKQHDNLDMVKDKGIKNPAVSFLSPTASEKGTELGKFKDETFVNIVMGKTPIDSFDKFVADWKQKGGEQITKETNDWYKSQKK</sequence>
<keyword evidence="8" id="KW-1185">Reference proteome</keyword>
<dbReference type="RefSeq" id="WP_144842601.1">
    <property type="nucleotide sequence ID" value="NZ_VNJI01000001.1"/>
</dbReference>
<keyword evidence="2 6" id="KW-0732">Signal</keyword>
<reference evidence="7 8" key="1">
    <citation type="submission" date="2019-07" db="EMBL/GenBank/DDBJ databases">
        <authorList>
            <person name="Kim J."/>
        </authorList>
    </citation>
    <scope>NUCLEOTIDE SEQUENCE [LARGE SCALE GENOMIC DNA]</scope>
    <source>
        <strain evidence="7 8">JC52</strain>
    </source>
</reference>
<dbReference type="InterPro" id="IPR006059">
    <property type="entry name" value="SBP"/>
</dbReference>
<gene>
    <name evidence="7" type="ORF">FPZ49_01720</name>
</gene>
<keyword evidence="1" id="KW-1003">Cell membrane</keyword>
<dbReference type="PROSITE" id="PS51257">
    <property type="entry name" value="PROKAR_LIPOPROTEIN"/>
    <property type="match status" value="1"/>
</dbReference>
<proteinExistence type="predicted"/>
<dbReference type="OrthoDB" id="9787283at2"/>
<feature type="signal peptide" evidence="6">
    <location>
        <begin position="1"/>
        <end position="33"/>
    </location>
</feature>